<dbReference type="Gene3D" id="2.60.120.290">
    <property type="entry name" value="Spermadhesin, CUB domain"/>
    <property type="match status" value="1"/>
</dbReference>
<comment type="caution">
    <text evidence="2">Lacks conserved residue(s) required for the propagation of feature annotation.</text>
</comment>
<dbReference type="Gene3D" id="4.10.400.10">
    <property type="entry name" value="Low-density Lipoprotein Receptor"/>
    <property type="match status" value="1"/>
</dbReference>
<dbReference type="EMBL" id="KB320563">
    <property type="protein sequence ID" value="ELW68519.1"/>
    <property type="molecule type" value="Genomic_DNA"/>
</dbReference>
<evidence type="ECO:0000313" key="4">
    <source>
        <dbReference type="EMBL" id="ELW68519.1"/>
    </source>
</evidence>
<dbReference type="PANTHER" id="PTHR24652:SF67">
    <property type="entry name" value="LOW-DENSITY LIPOPROTEIN RECEPTOR CLASS A DOMAIN-CONTAINING PROTEIN 2"/>
    <property type="match status" value="1"/>
</dbReference>
<keyword evidence="5" id="KW-1185">Reference proteome</keyword>
<evidence type="ECO:0000256" key="1">
    <source>
        <dbReference type="ARBA" id="ARBA00023157"/>
    </source>
</evidence>
<dbReference type="Proteomes" id="UP000011518">
    <property type="component" value="Unassembled WGS sequence"/>
</dbReference>
<evidence type="ECO:0000313" key="5">
    <source>
        <dbReference type="Proteomes" id="UP000011518"/>
    </source>
</evidence>
<dbReference type="SUPFAM" id="SSF57424">
    <property type="entry name" value="LDL receptor-like module"/>
    <property type="match status" value="1"/>
</dbReference>
<dbReference type="InterPro" id="IPR042333">
    <property type="entry name" value="LRAD2/Mig-13-like"/>
</dbReference>
<dbReference type="FunCoup" id="L9L1B0">
    <property type="interactions" value="20"/>
</dbReference>
<dbReference type="InterPro" id="IPR002172">
    <property type="entry name" value="LDrepeatLR_classA_rpt"/>
</dbReference>
<dbReference type="SUPFAM" id="SSF49854">
    <property type="entry name" value="Spermadhesin, CUB domain"/>
    <property type="match status" value="1"/>
</dbReference>
<dbReference type="eggNOG" id="ENOG502R5YQ">
    <property type="taxonomic scope" value="Eukaryota"/>
</dbReference>
<dbReference type="InParanoid" id="L9L1B0"/>
<evidence type="ECO:0000256" key="2">
    <source>
        <dbReference type="PROSITE-ProRule" id="PRU00124"/>
    </source>
</evidence>
<organism evidence="4 5">
    <name type="scientific">Tupaia chinensis</name>
    <name type="common">Chinese tree shrew</name>
    <name type="synonym">Tupaia belangeri chinensis</name>
    <dbReference type="NCBI Taxonomy" id="246437"/>
    <lineage>
        <taxon>Eukaryota</taxon>
        <taxon>Metazoa</taxon>
        <taxon>Chordata</taxon>
        <taxon>Craniata</taxon>
        <taxon>Vertebrata</taxon>
        <taxon>Euteleostomi</taxon>
        <taxon>Mammalia</taxon>
        <taxon>Eutheria</taxon>
        <taxon>Euarchontoglires</taxon>
        <taxon>Scandentia</taxon>
        <taxon>Tupaiidae</taxon>
        <taxon>Tupaia</taxon>
    </lineage>
</organism>
<protein>
    <submittedName>
        <fullName evidence="4">Low-density lipoprotein receptor class A domain-containing protein 2</fullName>
    </submittedName>
</protein>
<keyword evidence="4" id="KW-0449">Lipoprotein</keyword>
<dbReference type="InterPro" id="IPR036055">
    <property type="entry name" value="LDL_receptor-like_sf"/>
</dbReference>
<dbReference type="PANTHER" id="PTHR24652">
    <property type="entry name" value="LOW-DENSITY LIPOPROTEIN RECEPTOR CLASS A DOMAIN-CONTAINING PROTEIN 2"/>
    <property type="match status" value="1"/>
</dbReference>
<reference evidence="5" key="2">
    <citation type="journal article" date="2013" name="Nat. Commun.">
        <title>Genome of the Chinese tree shrew.</title>
        <authorList>
            <person name="Fan Y."/>
            <person name="Huang Z.Y."/>
            <person name="Cao C.C."/>
            <person name="Chen C.S."/>
            <person name="Chen Y.X."/>
            <person name="Fan D.D."/>
            <person name="He J."/>
            <person name="Hou H.L."/>
            <person name="Hu L."/>
            <person name="Hu X.T."/>
            <person name="Jiang X.T."/>
            <person name="Lai R."/>
            <person name="Lang Y.S."/>
            <person name="Liang B."/>
            <person name="Liao S.G."/>
            <person name="Mu D."/>
            <person name="Ma Y.Y."/>
            <person name="Niu Y.Y."/>
            <person name="Sun X.Q."/>
            <person name="Xia J.Q."/>
            <person name="Xiao J."/>
            <person name="Xiong Z.Q."/>
            <person name="Xu L."/>
            <person name="Yang L."/>
            <person name="Zhang Y."/>
            <person name="Zhao W."/>
            <person name="Zhao X.D."/>
            <person name="Zheng Y.T."/>
            <person name="Zhou J.M."/>
            <person name="Zhu Y.B."/>
            <person name="Zhang G.J."/>
            <person name="Wang J."/>
            <person name="Yao Y.G."/>
        </authorList>
    </citation>
    <scope>NUCLEOTIDE SEQUENCE [LARGE SCALE GENOMIC DNA]</scope>
</reference>
<name>L9L1B0_TUPCH</name>
<reference evidence="5" key="1">
    <citation type="submission" date="2012-07" db="EMBL/GenBank/DDBJ databases">
        <title>Genome of the Chinese tree shrew, a rising model animal genetically related to primates.</title>
        <authorList>
            <person name="Zhang G."/>
            <person name="Fan Y."/>
            <person name="Yao Y."/>
            <person name="Huang Z."/>
        </authorList>
    </citation>
    <scope>NUCLEOTIDE SEQUENCE [LARGE SCALE GENOMIC DNA]</scope>
</reference>
<dbReference type="PROSITE" id="PS50068">
    <property type="entry name" value="LDLRA_2"/>
    <property type="match status" value="1"/>
</dbReference>
<keyword evidence="4" id="KW-0675">Receptor</keyword>
<gene>
    <name evidence="4" type="ORF">TREES_T100008789</name>
</gene>
<dbReference type="SMART" id="SM00192">
    <property type="entry name" value="LDLa"/>
    <property type="match status" value="1"/>
</dbReference>
<proteinExistence type="predicted"/>
<feature type="region of interest" description="Disordered" evidence="3">
    <location>
        <begin position="258"/>
        <end position="279"/>
    </location>
</feature>
<sequence>MSIDSSAHNVDKQVAVEIKINHAERSPFPPVSPKTCCWRLCRSADCWARQILMKAFLLQLPQRLLLLGAATLTVSALETADLVDLCGQTWQGDGLLLRSHSASRRFYFVAPDTDCQLWLRAAPGDRIRFQFRFFLVYSLTSVSPVPPAPNASSPAPADWCDSGSYLQFYEGPRGAPQALGAPLCGLTIPVPVASSGPFLGLRLVTRGHQPRVDFVGEVTTFRLGSCGAYFRCRNSRCIPPSLVCDRWGVDNCGDGSDQGSCTGPSPVPSQMGSTDDNPSRAWTLSAALRSAGPLQVAAERSPVADQDPAKQHVALAGPWPWGVALASSLLPTIAILLMLWCCCSSGRLSWQTGARRLGLCCTSACTTCYSCPGQVAPGGLQLSQPAVQELGGHP</sequence>
<dbReference type="CDD" id="cd00112">
    <property type="entry name" value="LDLa"/>
    <property type="match status" value="1"/>
</dbReference>
<keyword evidence="1" id="KW-1015">Disulfide bond</keyword>
<dbReference type="AlphaFoldDB" id="L9L1B0"/>
<accession>L9L1B0</accession>
<dbReference type="InterPro" id="IPR035914">
    <property type="entry name" value="Sperma_CUB_dom_sf"/>
</dbReference>
<evidence type="ECO:0000256" key="3">
    <source>
        <dbReference type="SAM" id="MobiDB-lite"/>
    </source>
</evidence>